<dbReference type="RefSeq" id="WP_191709243.1">
    <property type="nucleotide sequence ID" value="NZ_JACSPQ010000001.1"/>
</dbReference>
<name>A0ABR8V7I5_9BACT</name>
<dbReference type="SUPFAM" id="SSF54106">
    <property type="entry name" value="LysM domain"/>
    <property type="match status" value="3"/>
</dbReference>
<dbReference type="SMART" id="SM00257">
    <property type="entry name" value="LysM"/>
    <property type="match status" value="3"/>
</dbReference>
<gene>
    <name evidence="4" type="ORF">H9626_00650</name>
</gene>
<evidence type="ECO:0000313" key="4">
    <source>
        <dbReference type="EMBL" id="MBD8000738.1"/>
    </source>
</evidence>
<evidence type="ECO:0000256" key="2">
    <source>
        <dbReference type="SAM" id="SignalP"/>
    </source>
</evidence>
<dbReference type="EMBL" id="JACSPQ010000001">
    <property type="protein sequence ID" value="MBD8000738.1"/>
    <property type="molecule type" value="Genomic_DNA"/>
</dbReference>
<reference evidence="4 5" key="1">
    <citation type="submission" date="2020-08" db="EMBL/GenBank/DDBJ databases">
        <title>A Genomic Blueprint of the Chicken Gut Microbiome.</title>
        <authorList>
            <person name="Gilroy R."/>
            <person name="Ravi A."/>
            <person name="Getino M."/>
            <person name="Pursley I."/>
            <person name="Horton D.L."/>
            <person name="Alikhan N.-F."/>
            <person name="Baker D."/>
            <person name="Gharbi K."/>
            <person name="Hall N."/>
            <person name="Watson M."/>
            <person name="Adriaenssens E.M."/>
            <person name="Foster-Nyarko E."/>
            <person name="Jarju S."/>
            <person name="Secka A."/>
            <person name="Antonio M."/>
            <person name="Oren A."/>
            <person name="Chaudhuri R."/>
            <person name="La Ragione R.M."/>
            <person name="Hildebrand F."/>
            <person name="Pallen M.J."/>
        </authorList>
    </citation>
    <scope>NUCLEOTIDE SEQUENCE [LARGE SCALE GENOMIC DNA]</scope>
    <source>
        <strain evidence="4 5">Sa1YUN3</strain>
    </source>
</reference>
<dbReference type="Pfam" id="PF01476">
    <property type="entry name" value="LysM"/>
    <property type="match status" value="3"/>
</dbReference>
<feature type="domain" description="LysM" evidence="3">
    <location>
        <begin position="162"/>
        <end position="206"/>
    </location>
</feature>
<dbReference type="PANTHER" id="PTHR33734:SF22">
    <property type="entry name" value="MEMBRANE-BOUND LYTIC MUREIN TRANSGLYCOSYLASE D"/>
    <property type="match status" value="1"/>
</dbReference>
<evidence type="ECO:0000256" key="1">
    <source>
        <dbReference type="SAM" id="MobiDB-lite"/>
    </source>
</evidence>
<dbReference type="CDD" id="cd00118">
    <property type="entry name" value="LysM"/>
    <property type="match status" value="3"/>
</dbReference>
<organism evidence="4 5">
    <name type="scientific">Phocaeicola faecium</name>
    <dbReference type="NCBI Taxonomy" id="2762213"/>
    <lineage>
        <taxon>Bacteria</taxon>
        <taxon>Pseudomonadati</taxon>
        <taxon>Bacteroidota</taxon>
        <taxon>Bacteroidia</taxon>
        <taxon>Bacteroidales</taxon>
        <taxon>Bacteroidaceae</taxon>
        <taxon>Phocaeicola</taxon>
    </lineage>
</organism>
<protein>
    <submittedName>
        <fullName evidence="4">LysM peptidoglycan-binding domain-containing protein</fullName>
    </submittedName>
</protein>
<keyword evidence="5" id="KW-1185">Reference proteome</keyword>
<feature type="domain" description="LysM" evidence="3">
    <location>
        <begin position="31"/>
        <end position="74"/>
    </location>
</feature>
<accession>A0ABR8V7I5</accession>
<keyword evidence="2" id="KW-0732">Signal</keyword>
<proteinExistence type="predicted"/>
<dbReference type="Proteomes" id="UP000616346">
    <property type="component" value="Unassembled WGS sequence"/>
</dbReference>
<feature type="signal peptide" evidence="2">
    <location>
        <begin position="1"/>
        <end position="24"/>
    </location>
</feature>
<sequence length="596" mass="67629">MKFIHTLCLSLVLTFGSMGTPVQAQNGNEYFLHTITKGQSLYSISSMYNVTIEDIVRLNPGCEKQIRAGETLKIPQVNSGSNQEKPTFHTIQAGETLYQLTVKYNVTAQAICDANPGLSASNFRIGQVISIPAQSAIKQPQENLANAGKDSEANAHSNEWRDMHKVARKETIFSISRKYGITQEELIAANPELKNGKLKRGMFLFIPYPASQPVKDTQEKTPVNAPSNEELFKQSEPSPRKIQTVKAAVILPFTEGQSHDEQLRMIEYYEGFLIAVDSLKKQGVSLDIYTYDTKGNTASTGTILSKPELKDMDIIFGAVHANSINQLTDFAEKNKVRVVIPFSPEVKQVFRNPYVYQVNTPQSYLYSEVYEHFLRKFSKANVVFLDAGTGSKDKDEFIKGMKTELSNNQINYQSITNVDTLKLLAAIDANKTNIFIPTSGQDLALNRLVPQLTQIRRSHPEADIHLFGYPEWQTYTQDYLASFYELDTYFYSSFYTNNLFPAAVDFTQSYRRWYSKDMANIFPKYGMLGFDTGYFFLKGLSQHGNKLEENLNAIQVIPIQTGFKFERVNNWGGFINRKVFFVHLTKDFELIKLDFD</sequence>
<dbReference type="Gene3D" id="3.40.50.2300">
    <property type="match status" value="2"/>
</dbReference>
<dbReference type="CDD" id="cd06268">
    <property type="entry name" value="PBP1_ABC_transporter_LIVBP-like"/>
    <property type="match status" value="1"/>
</dbReference>
<dbReference type="InterPro" id="IPR018392">
    <property type="entry name" value="LysM"/>
</dbReference>
<dbReference type="PANTHER" id="PTHR33734">
    <property type="entry name" value="LYSM DOMAIN-CONTAINING GPI-ANCHORED PROTEIN 2"/>
    <property type="match status" value="1"/>
</dbReference>
<feature type="chain" id="PRO_5046934785" evidence="2">
    <location>
        <begin position="25"/>
        <end position="596"/>
    </location>
</feature>
<dbReference type="InterPro" id="IPR036779">
    <property type="entry name" value="LysM_dom_sf"/>
</dbReference>
<evidence type="ECO:0000313" key="5">
    <source>
        <dbReference type="Proteomes" id="UP000616346"/>
    </source>
</evidence>
<dbReference type="Gene3D" id="3.10.350.10">
    <property type="entry name" value="LysM domain"/>
    <property type="match status" value="3"/>
</dbReference>
<feature type="domain" description="LysM" evidence="3">
    <location>
        <begin position="87"/>
        <end position="131"/>
    </location>
</feature>
<feature type="region of interest" description="Disordered" evidence="1">
    <location>
        <begin position="215"/>
        <end position="238"/>
    </location>
</feature>
<dbReference type="PROSITE" id="PS51782">
    <property type="entry name" value="LYSM"/>
    <property type="match status" value="3"/>
</dbReference>
<dbReference type="SUPFAM" id="SSF53822">
    <property type="entry name" value="Periplasmic binding protein-like I"/>
    <property type="match status" value="1"/>
</dbReference>
<comment type="caution">
    <text evidence="4">The sequence shown here is derived from an EMBL/GenBank/DDBJ whole genome shotgun (WGS) entry which is preliminary data.</text>
</comment>
<evidence type="ECO:0000259" key="3">
    <source>
        <dbReference type="PROSITE" id="PS51782"/>
    </source>
</evidence>
<dbReference type="InterPro" id="IPR028082">
    <property type="entry name" value="Peripla_BP_I"/>
</dbReference>